<protein>
    <recommendedName>
        <fullName evidence="1">Fibronectin type-III domain-containing protein</fullName>
    </recommendedName>
</protein>
<proteinExistence type="predicted"/>
<comment type="caution">
    <text evidence="2">The sequence shown here is derived from an EMBL/GenBank/DDBJ whole genome shotgun (WGS) entry which is preliminary data.</text>
</comment>
<dbReference type="OrthoDB" id="10253954at2759"/>
<dbReference type="InterPro" id="IPR036116">
    <property type="entry name" value="FN3_sf"/>
</dbReference>
<gene>
    <name evidence="2" type="ORF">OS493_022559</name>
</gene>
<reference evidence="2" key="1">
    <citation type="submission" date="2023-01" db="EMBL/GenBank/DDBJ databases">
        <title>Genome assembly of the deep-sea coral Lophelia pertusa.</title>
        <authorList>
            <person name="Herrera S."/>
            <person name="Cordes E."/>
        </authorList>
    </citation>
    <scope>NUCLEOTIDE SEQUENCE</scope>
    <source>
        <strain evidence="2">USNM1676648</strain>
        <tissue evidence="2">Polyp</tissue>
    </source>
</reference>
<dbReference type="InterPro" id="IPR013783">
    <property type="entry name" value="Ig-like_fold"/>
</dbReference>
<feature type="domain" description="Fibronectin type-III" evidence="1">
    <location>
        <begin position="1"/>
        <end position="34"/>
    </location>
</feature>
<dbReference type="PROSITE" id="PS50853">
    <property type="entry name" value="FN3"/>
    <property type="match status" value="1"/>
</dbReference>
<evidence type="ECO:0000313" key="3">
    <source>
        <dbReference type="Proteomes" id="UP001163046"/>
    </source>
</evidence>
<dbReference type="EMBL" id="MU826365">
    <property type="protein sequence ID" value="KAJ7378571.1"/>
    <property type="molecule type" value="Genomic_DNA"/>
</dbReference>
<evidence type="ECO:0000313" key="2">
    <source>
        <dbReference type="EMBL" id="KAJ7378571.1"/>
    </source>
</evidence>
<sequence>MYVTYSIKVQAFTSVGPGPFSPIVNATTIQTAPDVVIERFYTCEEQFLYLCGMEYRTHNSSSIASEWLQDKALRMEKR</sequence>
<dbReference type="Proteomes" id="UP001163046">
    <property type="component" value="Unassembled WGS sequence"/>
</dbReference>
<dbReference type="Gene3D" id="2.60.40.10">
    <property type="entry name" value="Immunoglobulins"/>
    <property type="match status" value="1"/>
</dbReference>
<name>A0A9W9ZBB0_9CNID</name>
<dbReference type="CDD" id="cd00063">
    <property type="entry name" value="FN3"/>
    <property type="match status" value="1"/>
</dbReference>
<accession>A0A9W9ZBB0</accession>
<evidence type="ECO:0000259" key="1">
    <source>
        <dbReference type="PROSITE" id="PS50853"/>
    </source>
</evidence>
<keyword evidence="3" id="KW-1185">Reference proteome</keyword>
<dbReference type="InterPro" id="IPR003961">
    <property type="entry name" value="FN3_dom"/>
</dbReference>
<dbReference type="SUPFAM" id="SSF49265">
    <property type="entry name" value="Fibronectin type III"/>
    <property type="match status" value="1"/>
</dbReference>
<dbReference type="AlphaFoldDB" id="A0A9W9ZBB0"/>
<organism evidence="2 3">
    <name type="scientific">Desmophyllum pertusum</name>
    <dbReference type="NCBI Taxonomy" id="174260"/>
    <lineage>
        <taxon>Eukaryota</taxon>
        <taxon>Metazoa</taxon>
        <taxon>Cnidaria</taxon>
        <taxon>Anthozoa</taxon>
        <taxon>Hexacorallia</taxon>
        <taxon>Scleractinia</taxon>
        <taxon>Caryophylliina</taxon>
        <taxon>Caryophylliidae</taxon>
        <taxon>Desmophyllum</taxon>
    </lineage>
</organism>